<name>A0ACC0VFB8_9HYPO</name>
<evidence type="ECO:0000313" key="2">
    <source>
        <dbReference type="Proteomes" id="UP001163324"/>
    </source>
</evidence>
<keyword evidence="2" id="KW-1185">Reference proteome</keyword>
<proteinExistence type="predicted"/>
<dbReference type="EMBL" id="CM047940">
    <property type="protein sequence ID" value="KAI9905072.1"/>
    <property type="molecule type" value="Genomic_DNA"/>
</dbReference>
<evidence type="ECO:0000313" key="1">
    <source>
        <dbReference type="EMBL" id="KAI9905072.1"/>
    </source>
</evidence>
<organism evidence="1 2">
    <name type="scientific">Trichothecium roseum</name>
    <dbReference type="NCBI Taxonomy" id="47278"/>
    <lineage>
        <taxon>Eukaryota</taxon>
        <taxon>Fungi</taxon>
        <taxon>Dikarya</taxon>
        <taxon>Ascomycota</taxon>
        <taxon>Pezizomycotina</taxon>
        <taxon>Sordariomycetes</taxon>
        <taxon>Hypocreomycetidae</taxon>
        <taxon>Hypocreales</taxon>
        <taxon>Hypocreales incertae sedis</taxon>
        <taxon>Trichothecium</taxon>
    </lineage>
</organism>
<gene>
    <name evidence="1" type="ORF">N3K66_001601</name>
</gene>
<accession>A0ACC0VFB8</accession>
<reference evidence="1" key="1">
    <citation type="submission" date="2022-10" db="EMBL/GenBank/DDBJ databases">
        <title>Complete Genome of Trichothecium roseum strain YXFP-22015, a Plant Pathogen Isolated from Citrus.</title>
        <authorList>
            <person name="Wang Y."/>
            <person name="Zhu L."/>
        </authorList>
    </citation>
    <scope>NUCLEOTIDE SEQUENCE</scope>
    <source>
        <strain evidence="1">YXFP-22015</strain>
    </source>
</reference>
<protein>
    <submittedName>
        <fullName evidence="1">Uncharacterized protein</fullName>
    </submittedName>
</protein>
<comment type="caution">
    <text evidence="1">The sequence shown here is derived from an EMBL/GenBank/DDBJ whole genome shotgun (WGS) entry which is preliminary data.</text>
</comment>
<sequence length="193" mass="21764">MQSCLEVRLDSARLDLVLHVTVNMRTTARATLDSQQLIAKRMMVKMGEMSSDIKSIAESKSASEVISAGIGSLTLDYLTCRLQEQDEIKGALLDALVTNIHGSQGQSDLAVPSTIELSQDTRHKLEQVFIHRLRYDNMKERESTINKPTKEHFFGLSRTIRMYLLQRRISEPGWSLMSSSTGLPERQAQESRP</sequence>
<dbReference type="Proteomes" id="UP001163324">
    <property type="component" value="Chromosome 1"/>
</dbReference>